<feature type="binding site" evidence="6">
    <location>
        <position position="42"/>
    </location>
    <ligand>
        <name>[4Fe-4S] cluster</name>
        <dbReference type="ChEBI" id="CHEBI:49883"/>
        <label>1</label>
    </ligand>
</feature>
<dbReference type="Gene3D" id="3.30.70.20">
    <property type="match status" value="2"/>
</dbReference>
<dbReference type="GO" id="GO:0005737">
    <property type="term" value="C:cytoplasm"/>
    <property type="evidence" value="ECO:0007669"/>
    <property type="project" value="UniProtKB-SubCell"/>
</dbReference>
<dbReference type="NCBIfam" id="TIGR00402">
    <property type="entry name" value="napF"/>
    <property type="match status" value="1"/>
</dbReference>
<comment type="subunit">
    <text evidence="6">Interacts with the cytoplasmic NapA precursor.</text>
</comment>
<evidence type="ECO:0000256" key="1">
    <source>
        <dbReference type="ARBA" id="ARBA00022485"/>
    </source>
</evidence>
<accession>A0AA37W1W3</accession>
<dbReference type="InterPro" id="IPR050572">
    <property type="entry name" value="Fe-S_Ferredoxin"/>
</dbReference>
<feature type="domain" description="4Fe-4S ferredoxin-type" evidence="7">
    <location>
        <begin position="59"/>
        <end position="88"/>
    </location>
</feature>
<evidence type="ECO:0000256" key="4">
    <source>
        <dbReference type="ARBA" id="ARBA00023004"/>
    </source>
</evidence>
<reference evidence="8" key="2">
    <citation type="submission" date="2023-01" db="EMBL/GenBank/DDBJ databases">
        <title>Draft genome sequence of Paraferrimonas sedimenticola strain NBRC 101628.</title>
        <authorList>
            <person name="Sun Q."/>
            <person name="Mori K."/>
        </authorList>
    </citation>
    <scope>NUCLEOTIDE SEQUENCE</scope>
    <source>
        <strain evidence="8">NBRC 101628</strain>
    </source>
</reference>
<feature type="binding site" evidence="6">
    <location>
        <position position="46"/>
    </location>
    <ligand>
        <name>[4Fe-4S] cluster</name>
        <dbReference type="ChEBI" id="CHEBI:49883"/>
        <label>1</label>
    </ligand>
</feature>
<evidence type="ECO:0000313" key="9">
    <source>
        <dbReference type="Proteomes" id="UP001161422"/>
    </source>
</evidence>
<keyword evidence="5 6" id="KW-0411">Iron-sulfur</keyword>
<dbReference type="Pfam" id="PF12838">
    <property type="entry name" value="Fer4_7"/>
    <property type="match status" value="1"/>
</dbReference>
<name>A0AA37W1W3_9GAMM</name>
<keyword evidence="9" id="KW-1185">Reference proteome</keyword>
<dbReference type="PANTHER" id="PTHR43687">
    <property type="entry name" value="ADENYLYLSULFATE REDUCTASE, BETA SUBUNIT"/>
    <property type="match status" value="1"/>
</dbReference>
<feature type="binding site" evidence="6">
    <location>
        <position position="71"/>
    </location>
    <ligand>
        <name>[4Fe-4S] cluster</name>
        <dbReference type="ChEBI" id="CHEBI:49883"/>
        <label>2</label>
    </ligand>
</feature>
<feature type="binding site" evidence="6">
    <location>
        <position position="78"/>
    </location>
    <ligand>
        <name>[4Fe-4S] cluster</name>
        <dbReference type="ChEBI" id="CHEBI:49883"/>
        <label>2</label>
    </ligand>
</feature>
<dbReference type="InterPro" id="IPR017900">
    <property type="entry name" value="4Fe4S_Fe_S_CS"/>
</dbReference>
<dbReference type="PROSITE" id="PS00198">
    <property type="entry name" value="4FE4S_FER_1"/>
    <property type="match status" value="2"/>
</dbReference>
<comment type="cofactor">
    <cofactor evidence="6">
        <name>[4Fe-4S] cluster</name>
        <dbReference type="ChEBI" id="CHEBI:49883"/>
    </cofactor>
</comment>
<gene>
    <name evidence="6 8" type="primary">napF</name>
    <name evidence="8" type="ORF">GCM10007895_22480</name>
</gene>
<proteinExistence type="inferred from homology"/>
<dbReference type="GO" id="GO:0051539">
    <property type="term" value="F:4 iron, 4 sulfur cluster binding"/>
    <property type="evidence" value="ECO:0007669"/>
    <property type="project" value="UniProtKB-UniRule"/>
</dbReference>
<feature type="domain" description="4Fe-4S ferredoxin-type" evidence="7">
    <location>
        <begin position="25"/>
        <end position="56"/>
    </location>
</feature>
<keyword evidence="4 6" id="KW-0408">Iron</keyword>
<comment type="function">
    <text evidence="6">Could be involved in the maturation of NapA, the catalytic subunit of the periplasmic nitrate reductase, before its export into the periplasm.</text>
</comment>
<dbReference type="InterPro" id="IPR017896">
    <property type="entry name" value="4Fe4S_Fe-S-bd"/>
</dbReference>
<dbReference type="GO" id="GO:0046872">
    <property type="term" value="F:metal ion binding"/>
    <property type="evidence" value="ECO:0007669"/>
    <property type="project" value="UniProtKB-KW"/>
</dbReference>
<dbReference type="AlphaFoldDB" id="A0AA37W1W3"/>
<comment type="similarity">
    <text evidence="6">Belongs to the NapF family.</text>
</comment>
<reference evidence="8" key="1">
    <citation type="journal article" date="2014" name="Int. J. Syst. Evol. Microbiol.">
        <title>Complete genome sequence of Corynebacterium casei LMG S-19264T (=DSM 44701T), isolated from a smear-ripened cheese.</title>
        <authorList>
            <consortium name="US DOE Joint Genome Institute (JGI-PGF)"/>
            <person name="Walter F."/>
            <person name="Albersmeier A."/>
            <person name="Kalinowski J."/>
            <person name="Ruckert C."/>
        </authorList>
    </citation>
    <scope>NUCLEOTIDE SEQUENCE</scope>
    <source>
        <strain evidence="8">NBRC 101628</strain>
    </source>
</reference>
<comment type="subcellular location">
    <subcellularLocation>
        <location evidence="6">Cytoplasm</location>
    </subcellularLocation>
</comment>
<dbReference type="HAMAP" id="MF_02201">
    <property type="entry name" value="NapF"/>
    <property type="match status" value="1"/>
</dbReference>
<dbReference type="PROSITE" id="PS51379">
    <property type="entry name" value="4FE4S_FER_2"/>
    <property type="match status" value="3"/>
</dbReference>
<evidence type="ECO:0000256" key="6">
    <source>
        <dbReference type="HAMAP-Rule" id="MF_02201"/>
    </source>
</evidence>
<keyword evidence="1 6" id="KW-0004">4Fe-4S</keyword>
<keyword evidence="6" id="KW-0963">Cytoplasm</keyword>
<dbReference type="InterPro" id="IPR004496">
    <property type="entry name" value="NapF"/>
</dbReference>
<dbReference type="CDD" id="cd10564">
    <property type="entry name" value="NapF_like"/>
    <property type="match status" value="1"/>
</dbReference>
<feature type="binding site" evidence="6">
    <location>
        <position position="143"/>
    </location>
    <ligand>
        <name>[4Fe-4S] cluster</name>
        <dbReference type="ChEBI" id="CHEBI:49883"/>
        <label>3</label>
    </ligand>
</feature>
<evidence type="ECO:0000313" key="8">
    <source>
        <dbReference type="EMBL" id="GLP96942.1"/>
    </source>
</evidence>
<feature type="binding site" evidence="6">
    <location>
        <position position="146"/>
    </location>
    <ligand>
        <name>[4Fe-4S] cluster</name>
        <dbReference type="ChEBI" id="CHEBI:49883"/>
        <label>3</label>
    </ligand>
</feature>
<keyword evidence="2 6" id="KW-0479">Metal-binding</keyword>
<dbReference type="PANTHER" id="PTHR43687:SF1">
    <property type="entry name" value="FERREDOXIN III"/>
    <property type="match status" value="1"/>
</dbReference>
<dbReference type="SUPFAM" id="SSF54862">
    <property type="entry name" value="4Fe-4S ferredoxins"/>
    <property type="match status" value="1"/>
</dbReference>
<sequence>MSDLPDLSRRNLLRRDQSLPPRLPWLVSENAFIDACTRCGDCIDACPTGIIQKGRGGFVELNFDKDECTFCQACVKACKVEMFRGFEQAPWSYWAEVQDNCLTHRGVVCHSCKDACEPRAIAIRPTLGQVARPQLDLDACTGCGACKSVCPADAVKIQTKARPSVTSKAY</sequence>
<comment type="caution">
    <text evidence="8">The sequence shown here is derived from an EMBL/GenBank/DDBJ whole genome shotgun (WGS) entry which is preliminary data.</text>
</comment>
<evidence type="ECO:0000256" key="5">
    <source>
        <dbReference type="ARBA" id="ARBA00023014"/>
    </source>
</evidence>
<dbReference type="Pfam" id="PF00037">
    <property type="entry name" value="Fer4"/>
    <property type="match status" value="1"/>
</dbReference>
<dbReference type="RefSeq" id="WP_095504249.1">
    <property type="nucleotide sequence ID" value="NZ_BSNC01000005.1"/>
</dbReference>
<protein>
    <recommendedName>
        <fullName evidence="6">Ferredoxin-type protein NapF</fullName>
    </recommendedName>
</protein>
<evidence type="ECO:0000256" key="3">
    <source>
        <dbReference type="ARBA" id="ARBA00022737"/>
    </source>
</evidence>
<feature type="binding site" evidence="6">
    <location>
        <position position="39"/>
    </location>
    <ligand>
        <name>[4Fe-4S] cluster</name>
        <dbReference type="ChEBI" id="CHEBI:49883"/>
        <label>1</label>
    </ligand>
</feature>
<feature type="binding site" evidence="6">
    <location>
        <position position="36"/>
    </location>
    <ligand>
        <name>[4Fe-4S] cluster</name>
        <dbReference type="ChEBI" id="CHEBI:49883"/>
        <label>1</label>
    </ligand>
</feature>
<dbReference type="EMBL" id="BSNC01000005">
    <property type="protein sequence ID" value="GLP96942.1"/>
    <property type="molecule type" value="Genomic_DNA"/>
</dbReference>
<feature type="domain" description="4Fe-4S ferredoxin-type" evidence="7">
    <location>
        <begin position="131"/>
        <end position="160"/>
    </location>
</feature>
<evidence type="ECO:0000256" key="2">
    <source>
        <dbReference type="ARBA" id="ARBA00022723"/>
    </source>
</evidence>
<feature type="binding site" evidence="6">
    <location>
        <position position="74"/>
    </location>
    <ligand>
        <name>[4Fe-4S] cluster</name>
        <dbReference type="ChEBI" id="CHEBI:49883"/>
        <label>2</label>
    </ligand>
</feature>
<organism evidence="8 9">
    <name type="scientific">Paraferrimonas sedimenticola</name>
    <dbReference type="NCBI Taxonomy" id="375674"/>
    <lineage>
        <taxon>Bacteria</taxon>
        <taxon>Pseudomonadati</taxon>
        <taxon>Pseudomonadota</taxon>
        <taxon>Gammaproteobacteria</taxon>
        <taxon>Alteromonadales</taxon>
        <taxon>Ferrimonadaceae</taxon>
        <taxon>Paraferrimonas</taxon>
    </lineage>
</organism>
<keyword evidence="3 6" id="KW-0677">Repeat</keyword>
<feature type="binding site" evidence="6">
    <location>
        <position position="68"/>
    </location>
    <ligand>
        <name>[4Fe-4S] cluster</name>
        <dbReference type="ChEBI" id="CHEBI:49883"/>
        <label>2</label>
    </ligand>
</feature>
<feature type="binding site" evidence="6">
    <location>
        <position position="140"/>
    </location>
    <ligand>
        <name>[4Fe-4S] cluster</name>
        <dbReference type="ChEBI" id="CHEBI:49883"/>
        <label>3</label>
    </ligand>
</feature>
<evidence type="ECO:0000259" key="7">
    <source>
        <dbReference type="PROSITE" id="PS51379"/>
    </source>
</evidence>
<dbReference type="Proteomes" id="UP001161422">
    <property type="component" value="Unassembled WGS sequence"/>
</dbReference>
<feature type="binding site" evidence="6">
    <location>
        <position position="150"/>
    </location>
    <ligand>
        <name>[4Fe-4S] cluster</name>
        <dbReference type="ChEBI" id="CHEBI:49883"/>
        <label>3</label>
    </ligand>
</feature>